<name>A0ABV8RG43_9SPHN</name>
<sequence>MRIVLIIPVCTLCLLTSCISESNEKEKSFDKDNNYLLIPIANVIDNDNDSSIKLDYINAIYPGSIVCFHSQYSSSTINRDKIKKYGIINELVQVPSARGYPENRMGMSIIHGNKQYNFEIPVVSSQYFDEFSPCARSLGAVLKKEKNYGIRIFEE</sequence>
<reference evidence="2" key="1">
    <citation type="journal article" date="2019" name="Int. J. Syst. Evol. Microbiol.">
        <title>The Global Catalogue of Microorganisms (GCM) 10K type strain sequencing project: providing services to taxonomists for standard genome sequencing and annotation.</title>
        <authorList>
            <consortium name="The Broad Institute Genomics Platform"/>
            <consortium name="The Broad Institute Genome Sequencing Center for Infectious Disease"/>
            <person name="Wu L."/>
            <person name="Ma J."/>
        </authorList>
    </citation>
    <scope>NUCLEOTIDE SEQUENCE [LARGE SCALE GENOMIC DNA]</scope>
    <source>
        <strain evidence="2">CECT 8531</strain>
    </source>
</reference>
<comment type="caution">
    <text evidence="1">The sequence shown here is derived from an EMBL/GenBank/DDBJ whole genome shotgun (WGS) entry which is preliminary data.</text>
</comment>
<gene>
    <name evidence="1" type="ORF">ACFOWX_03345</name>
</gene>
<dbReference type="Proteomes" id="UP001595887">
    <property type="component" value="Unassembled WGS sequence"/>
</dbReference>
<dbReference type="PROSITE" id="PS51257">
    <property type="entry name" value="PROKAR_LIPOPROTEIN"/>
    <property type="match status" value="1"/>
</dbReference>
<evidence type="ECO:0000313" key="2">
    <source>
        <dbReference type="Proteomes" id="UP001595887"/>
    </source>
</evidence>
<dbReference type="EMBL" id="JBHSDH010000012">
    <property type="protein sequence ID" value="MFC4291445.1"/>
    <property type="molecule type" value="Genomic_DNA"/>
</dbReference>
<accession>A0ABV8RG43</accession>
<evidence type="ECO:0008006" key="3">
    <source>
        <dbReference type="Google" id="ProtNLM"/>
    </source>
</evidence>
<organism evidence="1 2">
    <name type="scientific">Sphingorhabdus arenilitoris</name>
    <dbReference type="NCBI Taxonomy" id="1490041"/>
    <lineage>
        <taxon>Bacteria</taxon>
        <taxon>Pseudomonadati</taxon>
        <taxon>Pseudomonadota</taxon>
        <taxon>Alphaproteobacteria</taxon>
        <taxon>Sphingomonadales</taxon>
        <taxon>Sphingomonadaceae</taxon>
        <taxon>Sphingorhabdus</taxon>
    </lineage>
</organism>
<proteinExistence type="predicted"/>
<protein>
    <recommendedName>
        <fullName evidence="3">Lipoprotein</fullName>
    </recommendedName>
</protein>
<keyword evidence="2" id="KW-1185">Reference proteome</keyword>
<dbReference type="RefSeq" id="WP_381421301.1">
    <property type="nucleotide sequence ID" value="NZ_JBHSDH010000012.1"/>
</dbReference>
<evidence type="ECO:0000313" key="1">
    <source>
        <dbReference type="EMBL" id="MFC4291445.1"/>
    </source>
</evidence>